<accession>A0A2Z6PSI9</accession>
<dbReference type="PANTHER" id="PTHR46008">
    <property type="entry name" value="LEAF RUST 10 DISEASE-RESISTANCE LOCUS RECEPTOR-LIKE PROTEIN KINASE-LIKE 1.4"/>
    <property type="match status" value="1"/>
</dbReference>
<evidence type="ECO:0000256" key="8">
    <source>
        <dbReference type="RuleBase" id="RU000304"/>
    </source>
</evidence>
<dbReference type="OrthoDB" id="1668230at2759"/>
<evidence type="ECO:0000256" key="6">
    <source>
        <dbReference type="ARBA" id="ARBA00023180"/>
    </source>
</evidence>
<keyword evidence="9" id="KW-1133">Transmembrane helix</keyword>
<reference evidence="12" key="1">
    <citation type="journal article" date="2017" name="Front. Plant Sci.">
        <title>Climate Clever Clovers: New Paradigm to Reduce the Environmental Footprint of Ruminants by Breeding Low Methanogenic Forages Utilizing Haplotype Variation.</title>
        <authorList>
            <person name="Kaur P."/>
            <person name="Appels R."/>
            <person name="Bayer P.E."/>
            <person name="Keeble-Gagnere G."/>
            <person name="Wang J."/>
            <person name="Hirakawa H."/>
            <person name="Shirasawa K."/>
            <person name="Vercoe P."/>
            <person name="Stefanova K."/>
            <person name="Durmic Z."/>
            <person name="Nichols P."/>
            <person name="Revell C."/>
            <person name="Isobe S.N."/>
            <person name="Edwards D."/>
            <person name="Erskine W."/>
        </authorList>
    </citation>
    <scope>NUCLEOTIDE SEQUENCE [LARGE SCALE GENOMIC DNA]</scope>
    <source>
        <strain evidence="12">cv. Daliak</strain>
    </source>
</reference>
<evidence type="ECO:0000256" key="5">
    <source>
        <dbReference type="ARBA" id="ARBA00022840"/>
    </source>
</evidence>
<keyword evidence="9" id="KW-0472">Membrane</keyword>
<feature type="domain" description="Protein kinase" evidence="10">
    <location>
        <begin position="147"/>
        <end position="417"/>
    </location>
</feature>
<feature type="binding site" evidence="7">
    <location>
        <position position="175"/>
    </location>
    <ligand>
        <name>ATP</name>
        <dbReference type="ChEBI" id="CHEBI:30616"/>
    </ligand>
</feature>
<keyword evidence="6" id="KW-0325">Glycoprotein</keyword>
<dbReference type="GO" id="GO:0004674">
    <property type="term" value="F:protein serine/threonine kinase activity"/>
    <property type="evidence" value="ECO:0007669"/>
    <property type="project" value="UniProtKB-KW"/>
</dbReference>
<dbReference type="GO" id="GO:0005524">
    <property type="term" value="F:ATP binding"/>
    <property type="evidence" value="ECO:0007669"/>
    <property type="project" value="UniProtKB-UniRule"/>
</dbReference>
<keyword evidence="3 7" id="KW-0547">Nucleotide-binding</keyword>
<sequence length="445" mass="49278">MECKNSIQVPGLKNPFIDNSSIAVNILNEGFEVNWSGVDQDTCDGCTKSGERCGYNTSENAVMCVLKKSAPPTNGTWDWKKKLIVGVVASAVLATLAVITAIYFYRRQNNGSSPESNVRSLSLSSQPSENFPDVKIFTPEDLASATNQFDTVLGSGITSTVYEGNLEGGHRVAVKVLNYKNDAQFITEVQNQAKLSHPNLVVLHGCTSIGSNQHMIVFEYVGNGTLYGYLHDDRGKYVRLTWDNRMTIAVEIASVLTYLHASNIVHRDIKSSNIFLNDNLHAKLGDFGIARHFPEDQSHVETDPHGTLGYVDPEYHRESKLTHKSDVFSFGVVLIELISSKHAYVNKRDDQHLSAMAKNKLENNALDELVDDSLGFDLDQRVEEMMRGVAELAVRCVQDSRDARPSMDEVLVALQTIQNAGQLEAVDNYNPDDDDFDGIVELLNC</sequence>
<name>A0A2Z6PSI9_TRISU</name>
<evidence type="ECO:0000256" key="3">
    <source>
        <dbReference type="ARBA" id="ARBA00022741"/>
    </source>
</evidence>
<evidence type="ECO:0000256" key="2">
    <source>
        <dbReference type="ARBA" id="ARBA00022679"/>
    </source>
</evidence>
<keyword evidence="9" id="KW-0812">Transmembrane</keyword>
<dbReference type="Pfam" id="PF14380">
    <property type="entry name" value="WAK_assoc"/>
    <property type="match status" value="1"/>
</dbReference>
<proteinExistence type="inferred from homology"/>
<dbReference type="Pfam" id="PF07714">
    <property type="entry name" value="PK_Tyr_Ser-Thr"/>
    <property type="match status" value="1"/>
</dbReference>
<dbReference type="PROSITE" id="PS00108">
    <property type="entry name" value="PROTEIN_KINASE_ST"/>
    <property type="match status" value="1"/>
</dbReference>
<dbReference type="InterPro" id="IPR008271">
    <property type="entry name" value="Ser/Thr_kinase_AS"/>
</dbReference>
<dbReference type="InterPro" id="IPR000719">
    <property type="entry name" value="Prot_kinase_dom"/>
</dbReference>
<evidence type="ECO:0000256" key="9">
    <source>
        <dbReference type="SAM" id="Phobius"/>
    </source>
</evidence>
<evidence type="ECO:0000313" key="12">
    <source>
        <dbReference type="Proteomes" id="UP000242715"/>
    </source>
</evidence>
<dbReference type="Gene3D" id="1.10.510.10">
    <property type="entry name" value="Transferase(Phosphotransferase) domain 1"/>
    <property type="match status" value="1"/>
</dbReference>
<evidence type="ECO:0000256" key="7">
    <source>
        <dbReference type="PROSITE-ProRule" id="PRU10141"/>
    </source>
</evidence>
<feature type="transmembrane region" description="Helical" evidence="9">
    <location>
        <begin position="83"/>
        <end position="105"/>
    </location>
</feature>
<dbReference type="InterPro" id="IPR001245">
    <property type="entry name" value="Ser-Thr/Tyr_kinase_cat_dom"/>
</dbReference>
<dbReference type="AlphaFoldDB" id="A0A2Z6PSI9"/>
<dbReference type="PROSITE" id="PS50011">
    <property type="entry name" value="PROTEIN_KINASE_DOM"/>
    <property type="match status" value="1"/>
</dbReference>
<keyword evidence="1 8" id="KW-0723">Serine/threonine-protein kinase</keyword>
<dbReference type="FunFam" id="1.10.510.10:FF:000095">
    <property type="entry name" value="protein STRUBBELIG-RECEPTOR FAMILY 8"/>
    <property type="match status" value="1"/>
</dbReference>
<evidence type="ECO:0000313" key="11">
    <source>
        <dbReference type="EMBL" id="GAU49587.1"/>
    </source>
</evidence>
<keyword evidence="12" id="KW-1185">Reference proteome</keyword>
<dbReference type="SMART" id="SM00220">
    <property type="entry name" value="S_TKc"/>
    <property type="match status" value="1"/>
</dbReference>
<evidence type="ECO:0000256" key="1">
    <source>
        <dbReference type="ARBA" id="ARBA00022527"/>
    </source>
</evidence>
<comment type="similarity">
    <text evidence="8">Belongs to the protein kinase superfamily.</text>
</comment>
<evidence type="ECO:0000259" key="10">
    <source>
        <dbReference type="PROSITE" id="PS50011"/>
    </source>
</evidence>
<dbReference type="SUPFAM" id="SSF56112">
    <property type="entry name" value="Protein kinase-like (PK-like)"/>
    <property type="match status" value="1"/>
</dbReference>
<dbReference type="PROSITE" id="PS00107">
    <property type="entry name" value="PROTEIN_KINASE_ATP"/>
    <property type="match status" value="1"/>
</dbReference>
<keyword evidence="4" id="KW-0418">Kinase</keyword>
<dbReference type="EMBL" id="DF974590">
    <property type="protein sequence ID" value="GAU49587.1"/>
    <property type="molecule type" value="Genomic_DNA"/>
</dbReference>
<dbReference type="InterPro" id="IPR032872">
    <property type="entry name" value="WAK_assoc_C"/>
</dbReference>
<dbReference type="InterPro" id="IPR011009">
    <property type="entry name" value="Kinase-like_dom_sf"/>
</dbReference>
<dbReference type="PANTHER" id="PTHR46008:SF20">
    <property type="entry name" value="PROTEIN KINASE DOMAIN-CONTAINING PROTEIN"/>
    <property type="match status" value="1"/>
</dbReference>
<dbReference type="Gene3D" id="3.30.200.20">
    <property type="entry name" value="Phosphorylase Kinase, domain 1"/>
    <property type="match status" value="1"/>
</dbReference>
<keyword evidence="2" id="KW-0808">Transferase</keyword>
<evidence type="ECO:0000256" key="4">
    <source>
        <dbReference type="ARBA" id="ARBA00022777"/>
    </source>
</evidence>
<dbReference type="Proteomes" id="UP000242715">
    <property type="component" value="Unassembled WGS sequence"/>
</dbReference>
<dbReference type="InterPro" id="IPR017441">
    <property type="entry name" value="Protein_kinase_ATP_BS"/>
</dbReference>
<keyword evidence="5 7" id="KW-0067">ATP-binding</keyword>
<organism evidence="11 12">
    <name type="scientific">Trifolium subterraneum</name>
    <name type="common">Subterranean clover</name>
    <dbReference type="NCBI Taxonomy" id="3900"/>
    <lineage>
        <taxon>Eukaryota</taxon>
        <taxon>Viridiplantae</taxon>
        <taxon>Streptophyta</taxon>
        <taxon>Embryophyta</taxon>
        <taxon>Tracheophyta</taxon>
        <taxon>Spermatophyta</taxon>
        <taxon>Magnoliopsida</taxon>
        <taxon>eudicotyledons</taxon>
        <taxon>Gunneridae</taxon>
        <taxon>Pentapetalae</taxon>
        <taxon>rosids</taxon>
        <taxon>fabids</taxon>
        <taxon>Fabales</taxon>
        <taxon>Fabaceae</taxon>
        <taxon>Papilionoideae</taxon>
        <taxon>50 kb inversion clade</taxon>
        <taxon>NPAAA clade</taxon>
        <taxon>Hologalegina</taxon>
        <taxon>IRL clade</taxon>
        <taxon>Trifolieae</taxon>
        <taxon>Trifolium</taxon>
    </lineage>
</organism>
<protein>
    <recommendedName>
        <fullName evidence="10">Protein kinase domain-containing protein</fullName>
    </recommendedName>
</protein>
<gene>
    <name evidence="11" type="ORF">TSUD_138740</name>
</gene>